<dbReference type="GO" id="GO:0051287">
    <property type="term" value="F:NAD binding"/>
    <property type="evidence" value="ECO:0007669"/>
    <property type="project" value="InterPro"/>
</dbReference>
<keyword evidence="13" id="KW-1185">Reference proteome</keyword>
<evidence type="ECO:0000259" key="11">
    <source>
        <dbReference type="PROSITE" id="PS50198"/>
    </source>
</evidence>
<keyword evidence="6" id="KW-0520">NAD</keyword>
<gene>
    <name evidence="12" type="ORF">DSTB1V02_LOCUS13721</name>
</gene>
<dbReference type="GO" id="GO:0051082">
    <property type="term" value="F:unfolded protein binding"/>
    <property type="evidence" value="ECO:0007669"/>
    <property type="project" value="InterPro"/>
</dbReference>
<dbReference type="EMBL" id="LR906803">
    <property type="protein sequence ID" value="CAD7253975.1"/>
    <property type="molecule type" value="Genomic_DNA"/>
</dbReference>
<dbReference type="PROSITE" id="PS50198">
    <property type="entry name" value="PPIC_PPIASE_2"/>
    <property type="match status" value="2"/>
</dbReference>
<organism evidence="12">
    <name type="scientific">Darwinula stevensoni</name>
    <dbReference type="NCBI Taxonomy" id="69355"/>
    <lineage>
        <taxon>Eukaryota</taxon>
        <taxon>Metazoa</taxon>
        <taxon>Ecdysozoa</taxon>
        <taxon>Arthropoda</taxon>
        <taxon>Crustacea</taxon>
        <taxon>Oligostraca</taxon>
        <taxon>Ostracoda</taxon>
        <taxon>Podocopa</taxon>
        <taxon>Podocopida</taxon>
        <taxon>Darwinulocopina</taxon>
        <taxon>Darwinuloidea</taxon>
        <taxon>Darwinulidae</taxon>
        <taxon>Darwinula</taxon>
    </lineage>
</organism>
<keyword evidence="1" id="KW-0479">Metal-binding</keyword>
<evidence type="ECO:0000256" key="9">
    <source>
        <dbReference type="ARBA" id="ARBA00023235"/>
    </source>
</evidence>
<evidence type="ECO:0000313" key="12">
    <source>
        <dbReference type="EMBL" id="CAD7253975.1"/>
    </source>
</evidence>
<dbReference type="InterPro" id="IPR005255">
    <property type="entry name" value="PdxA_fam"/>
</dbReference>
<dbReference type="SUPFAM" id="SSF109998">
    <property type="entry name" value="Triger factor/SurA peptide-binding domain-like"/>
    <property type="match status" value="1"/>
</dbReference>
<dbReference type="PANTHER" id="PTHR47637">
    <property type="entry name" value="CHAPERONE SURA"/>
    <property type="match status" value="1"/>
</dbReference>
<dbReference type="Gene3D" id="3.40.718.10">
    <property type="entry name" value="Isopropylmalate Dehydrogenase"/>
    <property type="match status" value="1"/>
</dbReference>
<evidence type="ECO:0000256" key="3">
    <source>
        <dbReference type="ARBA" id="ARBA00022737"/>
    </source>
</evidence>
<evidence type="ECO:0000313" key="13">
    <source>
        <dbReference type="Proteomes" id="UP000677054"/>
    </source>
</evidence>
<evidence type="ECO:0000256" key="5">
    <source>
        <dbReference type="ARBA" id="ARBA00023002"/>
    </source>
</evidence>
<dbReference type="SUPFAM" id="SSF54534">
    <property type="entry name" value="FKBP-like"/>
    <property type="match status" value="2"/>
</dbReference>
<evidence type="ECO:0000256" key="10">
    <source>
        <dbReference type="PROSITE-ProRule" id="PRU00278"/>
    </source>
</evidence>
<dbReference type="InterPro" id="IPR046357">
    <property type="entry name" value="PPIase_dom_sf"/>
</dbReference>
<dbReference type="Proteomes" id="UP000677054">
    <property type="component" value="Unassembled WGS sequence"/>
</dbReference>
<proteinExistence type="inferred from homology"/>
<dbReference type="Pfam" id="PF00639">
    <property type="entry name" value="Rotamase"/>
    <property type="match status" value="1"/>
</dbReference>
<dbReference type="Gene3D" id="3.10.50.40">
    <property type="match status" value="2"/>
</dbReference>
<dbReference type="OrthoDB" id="74991at2759"/>
<accession>A0A7R9FT83</accession>
<sequence>MDPVVDQTVITERELENRIATVTAQINKQGTEMPEESVLRKQILERLISDTLQIQYAAQTGLRVDDAQLDKTIERIAEQNQLTITEFSEAIGRDGISMRKFRSDIRNEITIARLREREVDGRVNVTESEVDNYLTTQAAAGTSQDEFEISHILIRTPPDGTPEDIQKAQAKTDEVMKNLKSGASFAKVSASFSDAPNALEGGNLGWKQGAQMPNLFLEALNSMQIGDVSEPIRSPNGFHILKLTNKRGGNSPLVVQQTRARHILIKITEIMSEKEAKTKMDHIKDRLDNGEKFDALARQFSEDGSAANGGELNWVNPGDTVPQFEKAMNALKENEISAPVQTQFGWHIIQVLERRGQDMTKEAARLKARQEIRARKADEAYQDWIRELRDRAYLAQQALPAKIIVIGDQYALQKRAQILNLPLNICADEVPHIGNGGLQVLHHPLAEPAVAGKLNVNNSAYVLNTLTTATKGCMNGLFDAMVTAPVHKGVINDANINFTGHTEFLAELTGTPQVVMMLVGGQGESMLRVALATTHLALKDVPAAITQANLETTIRILHTDLMQKFGIKKPKIFVAGLNPHAGEGGYLGMEEIETINPVLEKLCSQGFDLIGALPADTMFSAKNIKAADAFLCMYHDQGLPVLKHTSFGEGVNITLGLPIIRTS</sequence>
<keyword evidence="7 10" id="KW-0697">Rotamase</keyword>
<dbReference type="AlphaFoldDB" id="A0A7R9FT83"/>
<dbReference type="InterPro" id="IPR023034">
    <property type="entry name" value="PPIase_SurA"/>
</dbReference>
<evidence type="ECO:0000256" key="7">
    <source>
        <dbReference type="ARBA" id="ARBA00023110"/>
    </source>
</evidence>
<reference evidence="12" key="1">
    <citation type="submission" date="2020-11" db="EMBL/GenBank/DDBJ databases">
        <authorList>
            <person name="Tran Van P."/>
        </authorList>
    </citation>
    <scope>NUCLEOTIDE SEQUENCE</scope>
</reference>
<dbReference type="PANTHER" id="PTHR47637:SF1">
    <property type="entry name" value="CHAPERONE SURA"/>
    <property type="match status" value="1"/>
</dbReference>
<dbReference type="EMBL" id="CAJPEV010007286">
    <property type="protein sequence ID" value="CAG0904684.1"/>
    <property type="molecule type" value="Genomic_DNA"/>
</dbReference>
<protein>
    <recommendedName>
        <fullName evidence="11">PpiC domain-containing protein</fullName>
    </recommendedName>
</protein>
<dbReference type="GO" id="GO:0006457">
    <property type="term" value="P:protein folding"/>
    <property type="evidence" value="ECO:0007669"/>
    <property type="project" value="InterPro"/>
</dbReference>
<evidence type="ECO:0000256" key="1">
    <source>
        <dbReference type="ARBA" id="ARBA00022723"/>
    </source>
</evidence>
<dbReference type="GO" id="GO:0046872">
    <property type="term" value="F:metal ion binding"/>
    <property type="evidence" value="ECO:0007669"/>
    <property type="project" value="UniProtKB-KW"/>
</dbReference>
<dbReference type="Pfam" id="PF04166">
    <property type="entry name" value="PdxA"/>
    <property type="match status" value="1"/>
</dbReference>
<name>A0A7R9FT83_9CRUS</name>
<dbReference type="InterPro" id="IPR050280">
    <property type="entry name" value="OMP_Chaperone_SurA"/>
</dbReference>
<keyword evidence="8" id="KW-0143">Chaperone</keyword>
<evidence type="ECO:0000256" key="4">
    <source>
        <dbReference type="ARBA" id="ARBA00022764"/>
    </source>
</evidence>
<dbReference type="GO" id="GO:0003755">
    <property type="term" value="F:peptidyl-prolyl cis-trans isomerase activity"/>
    <property type="evidence" value="ECO:0007669"/>
    <property type="project" value="UniProtKB-KW"/>
</dbReference>
<dbReference type="GO" id="GO:0050821">
    <property type="term" value="P:protein stabilization"/>
    <property type="evidence" value="ECO:0007669"/>
    <property type="project" value="InterPro"/>
</dbReference>
<dbReference type="NCBIfam" id="TIGR00557">
    <property type="entry name" value="pdxA"/>
    <property type="match status" value="1"/>
</dbReference>
<feature type="domain" description="PpiC" evidence="11">
    <location>
        <begin position="144"/>
        <end position="245"/>
    </location>
</feature>
<dbReference type="Gene3D" id="1.10.4030.10">
    <property type="entry name" value="Porin chaperone SurA, peptide-binding domain"/>
    <property type="match status" value="1"/>
</dbReference>
<feature type="domain" description="PpiC" evidence="11">
    <location>
        <begin position="255"/>
        <end position="353"/>
    </location>
</feature>
<dbReference type="InterPro" id="IPR027304">
    <property type="entry name" value="Trigger_fact/SurA_dom_sf"/>
</dbReference>
<evidence type="ECO:0000256" key="8">
    <source>
        <dbReference type="ARBA" id="ARBA00023186"/>
    </source>
</evidence>
<keyword evidence="9 10" id="KW-0413">Isomerase</keyword>
<dbReference type="Pfam" id="PF09312">
    <property type="entry name" value="SurA_N"/>
    <property type="match status" value="1"/>
</dbReference>
<dbReference type="InterPro" id="IPR000297">
    <property type="entry name" value="PPIase_PpiC"/>
</dbReference>
<keyword evidence="5" id="KW-0560">Oxidoreductase</keyword>
<dbReference type="HAMAP" id="MF_01183">
    <property type="entry name" value="Chaperone_SurA"/>
    <property type="match status" value="1"/>
</dbReference>
<dbReference type="Pfam" id="PF13616">
    <property type="entry name" value="Rotamase_3"/>
    <property type="match status" value="1"/>
</dbReference>
<dbReference type="SUPFAM" id="SSF53659">
    <property type="entry name" value="Isocitrate/Isopropylmalate dehydrogenase-like"/>
    <property type="match status" value="1"/>
</dbReference>
<evidence type="ECO:0000256" key="2">
    <source>
        <dbReference type="ARBA" id="ARBA00022729"/>
    </source>
</evidence>
<keyword evidence="4" id="KW-0574">Periplasm</keyword>
<dbReference type="InterPro" id="IPR015391">
    <property type="entry name" value="SurA_N"/>
</dbReference>
<dbReference type="GO" id="GO:0016491">
    <property type="term" value="F:oxidoreductase activity"/>
    <property type="evidence" value="ECO:0007669"/>
    <property type="project" value="UniProtKB-KW"/>
</dbReference>
<keyword evidence="2" id="KW-0732">Signal</keyword>
<feature type="non-terminal residue" evidence="12">
    <location>
        <position position="663"/>
    </location>
</feature>
<evidence type="ECO:0000256" key="6">
    <source>
        <dbReference type="ARBA" id="ARBA00023027"/>
    </source>
</evidence>
<dbReference type="GO" id="GO:0042277">
    <property type="term" value="F:peptide binding"/>
    <property type="evidence" value="ECO:0007669"/>
    <property type="project" value="InterPro"/>
</dbReference>
<keyword evidence="3" id="KW-0677">Repeat</keyword>